<proteinExistence type="predicted"/>
<dbReference type="EMBL" id="BARW01027578">
    <property type="protein sequence ID" value="GAJ16136.1"/>
    <property type="molecule type" value="Genomic_DNA"/>
</dbReference>
<evidence type="ECO:0000313" key="1">
    <source>
        <dbReference type="EMBL" id="GAJ16136.1"/>
    </source>
</evidence>
<sequence length="92" mass="10948">MLKPKSELRITTQTNKILQILNRLINICTFEAFSNYIFLELYKEKGFYTSWENLLKHSKIGKKKFSLNKVILYSSQSKFGKKLQFETNQLCF</sequence>
<comment type="caution">
    <text evidence="1">The sequence shown here is derived from an EMBL/GenBank/DDBJ whole genome shotgun (WGS) entry which is preliminary data.</text>
</comment>
<reference evidence="1" key="1">
    <citation type="journal article" date="2014" name="Front. Microbiol.">
        <title>High frequency of phylogenetically diverse reductive dehalogenase-homologous genes in deep subseafloor sedimentary metagenomes.</title>
        <authorList>
            <person name="Kawai M."/>
            <person name="Futagami T."/>
            <person name="Toyoda A."/>
            <person name="Takaki Y."/>
            <person name="Nishi S."/>
            <person name="Hori S."/>
            <person name="Arai W."/>
            <person name="Tsubouchi T."/>
            <person name="Morono Y."/>
            <person name="Uchiyama I."/>
            <person name="Ito T."/>
            <person name="Fujiyama A."/>
            <person name="Inagaki F."/>
            <person name="Takami H."/>
        </authorList>
    </citation>
    <scope>NUCLEOTIDE SEQUENCE</scope>
    <source>
        <strain evidence="1">Expedition CK06-06</strain>
    </source>
</reference>
<name>X1VKK7_9ZZZZ</name>
<accession>X1VKK7</accession>
<gene>
    <name evidence="1" type="ORF">S12H4_44718</name>
</gene>
<protein>
    <submittedName>
        <fullName evidence="1">Uncharacterized protein</fullName>
    </submittedName>
</protein>
<dbReference type="AlphaFoldDB" id="X1VKK7"/>
<organism evidence="1">
    <name type="scientific">marine sediment metagenome</name>
    <dbReference type="NCBI Taxonomy" id="412755"/>
    <lineage>
        <taxon>unclassified sequences</taxon>
        <taxon>metagenomes</taxon>
        <taxon>ecological metagenomes</taxon>
    </lineage>
</organism>